<dbReference type="GO" id="GO:0016020">
    <property type="term" value="C:membrane"/>
    <property type="evidence" value="ECO:0007669"/>
    <property type="project" value="TreeGrafter"/>
</dbReference>
<dbReference type="EMBL" id="AP011476">
    <property type="protein sequence ID" value="BAX25171.1"/>
    <property type="molecule type" value="Genomic_DNA"/>
</dbReference>
<feature type="compositionally biased region" description="Basic and acidic residues" evidence="1">
    <location>
        <begin position="483"/>
        <end position="497"/>
    </location>
</feature>
<gene>
    <name evidence="3" type="primary">OG_ABa0048N23.36</name>
</gene>
<dbReference type="InterPro" id="IPR029068">
    <property type="entry name" value="Glyas_Bleomycin-R_OHBP_Dase"/>
</dbReference>
<keyword evidence="2" id="KW-0812">Transmembrane</keyword>
<dbReference type="GO" id="GO:0016829">
    <property type="term" value="F:lyase activity"/>
    <property type="evidence" value="ECO:0007669"/>
    <property type="project" value="UniProtKB-KW"/>
</dbReference>
<sequence length="529" mass="56438">MAATATATLRWVLQMHRDVPRAARFYAEGLDFSVNVCTLRWAELQSGPLKLALMHTNDSSTKDGSESLSPAKQALHMECGVGAGAMIENHIILYLLYVRGNLGSKKNFFLNSWPVDINQETNNLASQRVYSSMLSFTVPDINSTVTKLLSLGAELDGPIKHEIHGKVAAVRCIDGHMLGLFEPSWKPLRFLRGDGGFLRPPPCATVGLAVEEGLEVGEATMVIASSSLLLLMSLAFWHTCAGGQDHCAAAAVNLSSIEAAVRDRAFQLFRRTSEIVDVPVLAGAGVEASATRVRSNALWADGVNATAAGFAVPPRVVPAPFARRVAIVFVRFLGNSSFSSSLFAAPAGYKLAAPVVGLLAYDASGPNGELALRALGAPVRIEFRDLSPAKGFNATTARCLTFAAGGGKAVATHAVEPGPSCVVSGTGHYGVAVHVETPPPPPPPVKERWWVWKVGVSAGGVAAASFLAISVAGAVRWSRRRRREEMERRAMSGEELGRMAVRGSRMPSAKMVRTRPEVEDGSPPPWRKS</sequence>
<proteinExistence type="predicted"/>
<keyword evidence="2" id="KW-1133">Transmembrane helix</keyword>
<accession>A0A1V1H3V9</accession>
<keyword evidence="2" id="KW-0472">Membrane</keyword>
<dbReference type="Pfam" id="PF06697">
    <property type="entry name" value="DUF1191"/>
    <property type="match status" value="1"/>
</dbReference>
<name>A0A1V1H3V9_9ORYZ</name>
<dbReference type="AlphaFoldDB" id="A0A1V1H3V9"/>
<dbReference type="InterPro" id="IPR010605">
    <property type="entry name" value="DUF1191"/>
</dbReference>
<keyword evidence="3" id="KW-0456">Lyase</keyword>
<evidence type="ECO:0000256" key="2">
    <source>
        <dbReference type="SAM" id="Phobius"/>
    </source>
</evidence>
<evidence type="ECO:0000256" key="1">
    <source>
        <dbReference type="SAM" id="MobiDB-lite"/>
    </source>
</evidence>
<reference evidence="3" key="1">
    <citation type="submission" date="2009-05" db="EMBL/GenBank/DDBJ databases">
        <title>Oryza sativa Japonica Group genomic DNA, chromosome 6, BAC clone:KMK0024M20, cultivar:Khau Mac Kho.</title>
        <authorList>
            <person name="Matsumoto T."/>
            <person name="Wu J."/>
            <person name="Kanamori H."/>
        </authorList>
    </citation>
    <scope>NUCLEOTIDE SEQUENCE</scope>
    <source>
        <strain evidence="3">IRGC 102118</strain>
    </source>
</reference>
<feature type="region of interest" description="Disordered" evidence="1">
    <location>
        <begin position="481"/>
        <end position="529"/>
    </location>
</feature>
<dbReference type="Gene3D" id="3.10.180.10">
    <property type="entry name" value="2,3-Dihydroxybiphenyl 1,2-Dioxygenase, domain 1"/>
    <property type="match status" value="1"/>
</dbReference>
<dbReference type="SUPFAM" id="SSF54593">
    <property type="entry name" value="Glyoxalase/Bleomycin resistance protein/Dihydroxybiphenyl dioxygenase"/>
    <property type="match status" value="1"/>
</dbReference>
<feature type="transmembrane region" description="Helical" evidence="2">
    <location>
        <begin position="449"/>
        <end position="475"/>
    </location>
</feature>
<evidence type="ECO:0000313" key="3">
    <source>
        <dbReference type="EMBL" id="BAX25171.1"/>
    </source>
</evidence>
<dbReference type="PANTHER" id="PTHR33512:SF33">
    <property type="entry name" value="OS06G0158800 PROTEIN"/>
    <property type="match status" value="1"/>
</dbReference>
<organism evidence="3">
    <name type="scientific">Oryza meyeriana var. granulata</name>
    <dbReference type="NCBI Taxonomy" id="110450"/>
    <lineage>
        <taxon>Eukaryota</taxon>
        <taxon>Viridiplantae</taxon>
        <taxon>Streptophyta</taxon>
        <taxon>Embryophyta</taxon>
        <taxon>Tracheophyta</taxon>
        <taxon>Spermatophyta</taxon>
        <taxon>Magnoliopsida</taxon>
        <taxon>Liliopsida</taxon>
        <taxon>Poales</taxon>
        <taxon>Poaceae</taxon>
        <taxon>BOP clade</taxon>
        <taxon>Oryzoideae</taxon>
        <taxon>Oryzeae</taxon>
        <taxon>Oryzinae</taxon>
        <taxon>Oryza</taxon>
        <taxon>Oryza meyeriana</taxon>
    </lineage>
</organism>
<protein>
    <submittedName>
        <fullName evidence="3">Lactoylglutathione lyase-like</fullName>
    </submittedName>
</protein>
<dbReference type="PANTHER" id="PTHR33512">
    <property type="entry name" value="PROTEIN, PUTATIVE (DUF1191)-RELATED"/>
    <property type="match status" value="1"/>
</dbReference>